<dbReference type="RefSeq" id="XP_069309093.1">
    <property type="nucleotide sequence ID" value="XM_069449301.1"/>
</dbReference>
<proteinExistence type="predicted"/>
<dbReference type="SUPFAM" id="SSF75304">
    <property type="entry name" value="Amidase signature (AS) enzymes"/>
    <property type="match status" value="1"/>
</dbReference>
<sequence>MKPLDGMRLGVKDIFDISGIKTGNGNRAWYNLYPPSNTTAPSVQRLLDAGAIIVGKQKTAQFANGEYATADWVDYHSPFNPRGDGYQDPNFSSAGAGSSVASYRWLDFALGSDTGGSIRGPARVNGVYGLRPSHGAAPLQFTLPLAPELDTAALIARDPFLLHDAAAALYALPRNRSHDSLPTQLLIESYPAVNLTNETIAVLDQFWHGLRGVLGNGTTDWFNITTTWQETRPPSAPEDLGSLMNNTYTTIVSQRQAELVRDPFYTDYRLLHDGRLPAVNPVPLVRWAFGDAQPPAAWTNALRNKTVFMDWFHQNVLKEDDETCTSAVLAYFTPLSVQYRSTYRNPPTPPSGFATQYWSVMGETPDITIPIGQMSYYSTITNHVEYLPISINLMVAKGCDSVLLNLVTKLYQRGVLRASAAGASSVDGGEILQKK</sequence>
<feature type="domain" description="Amidase" evidence="1">
    <location>
        <begin position="2"/>
        <end position="181"/>
    </location>
</feature>
<comment type="caution">
    <text evidence="2">The sequence shown here is derived from an EMBL/GenBank/DDBJ whole genome shotgun (WGS) entry which is preliminary data.</text>
</comment>
<gene>
    <name evidence="2" type="ORF">ACET3X_002546</name>
</gene>
<evidence type="ECO:0000259" key="1">
    <source>
        <dbReference type="Pfam" id="PF01425"/>
    </source>
</evidence>
<dbReference type="InterPro" id="IPR023631">
    <property type="entry name" value="Amidase_dom"/>
</dbReference>
<dbReference type="EMBL" id="JBHGVX010000002">
    <property type="protein sequence ID" value="KAL1798509.1"/>
    <property type="molecule type" value="Genomic_DNA"/>
</dbReference>
<protein>
    <recommendedName>
        <fullName evidence="1">Amidase domain-containing protein</fullName>
    </recommendedName>
</protein>
<evidence type="ECO:0000313" key="3">
    <source>
        <dbReference type="Proteomes" id="UP001578633"/>
    </source>
</evidence>
<name>A0ABR3URS2_9PLEO</name>
<reference evidence="2 3" key="1">
    <citation type="submission" date="2024-09" db="EMBL/GenBank/DDBJ databases">
        <title>T2T genomes of carrot and Alternaria dauci and their utility for understanding host-pathogen interaction during carrot leaf blight disease.</title>
        <authorList>
            <person name="Liu W."/>
            <person name="Xu S."/>
            <person name="Ou C."/>
            <person name="Liu X."/>
            <person name="Zhuang F."/>
            <person name="Deng X.W."/>
        </authorList>
    </citation>
    <scope>NUCLEOTIDE SEQUENCE [LARGE SCALE GENOMIC DNA]</scope>
    <source>
        <strain evidence="2 3">A2016</strain>
    </source>
</reference>
<organism evidence="2 3">
    <name type="scientific">Alternaria dauci</name>
    <dbReference type="NCBI Taxonomy" id="48095"/>
    <lineage>
        <taxon>Eukaryota</taxon>
        <taxon>Fungi</taxon>
        <taxon>Dikarya</taxon>
        <taxon>Ascomycota</taxon>
        <taxon>Pezizomycotina</taxon>
        <taxon>Dothideomycetes</taxon>
        <taxon>Pleosporomycetidae</taxon>
        <taxon>Pleosporales</taxon>
        <taxon>Pleosporineae</taxon>
        <taxon>Pleosporaceae</taxon>
        <taxon>Alternaria</taxon>
        <taxon>Alternaria sect. Porri</taxon>
    </lineage>
</organism>
<accession>A0ABR3URS2</accession>
<dbReference type="PANTHER" id="PTHR46310:SF7">
    <property type="entry name" value="AMIDASE 1"/>
    <property type="match status" value="1"/>
</dbReference>
<keyword evidence="3" id="KW-1185">Reference proteome</keyword>
<dbReference type="Pfam" id="PF01425">
    <property type="entry name" value="Amidase"/>
    <property type="match status" value="1"/>
</dbReference>
<dbReference type="GeneID" id="96082868"/>
<dbReference type="Proteomes" id="UP001578633">
    <property type="component" value="Chromosome 2"/>
</dbReference>
<dbReference type="PANTHER" id="PTHR46310">
    <property type="entry name" value="AMIDASE 1"/>
    <property type="match status" value="1"/>
</dbReference>
<evidence type="ECO:0000313" key="2">
    <source>
        <dbReference type="EMBL" id="KAL1798509.1"/>
    </source>
</evidence>
<dbReference type="Gene3D" id="3.90.1300.10">
    <property type="entry name" value="Amidase signature (AS) domain"/>
    <property type="match status" value="1"/>
</dbReference>
<dbReference type="InterPro" id="IPR036928">
    <property type="entry name" value="AS_sf"/>
</dbReference>